<protein>
    <submittedName>
        <fullName evidence="1">Uncharacterized protein</fullName>
    </submittedName>
</protein>
<reference evidence="1" key="2">
    <citation type="submission" date="2020-11" db="EMBL/GenBank/DDBJ databases">
        <authorList>
            <person name="McCartney M.A."/>
            <person name="Auch B."/>
            <person name="Kono T."/>
            <person name="Mallez S."/>
            <person name="Becker A."/>
            <person name="Gohl D.M."/>
            <person name="Silverstein K.A.T."/>
            <person name="Koren S."/>
            <person name="Bechman K.B."/>
            <person name="Herman A."/>
            <person name="Abrahante J.E."/>
            <person name="Garbe J."/>
        </authorList>
    </citation>
    <scope>NUCLEOTIDE SEQUENCE</scope>
    <source>
        <strain evidence="1">Duluth1</strain>
        <tissue evidence="1">Whole animal</tissue>
    </source>
</reference>
<evidence type="ECO:0000313" key="1">
    <source>
        <dbReference type="EMBL" id="KAH3833139.1"/>
    </source>
</evidence>
<name>A0A9D4K554_DREPO</name>
<accession>A0A9D4K554</accession>
<dbReference type="Proteomes" id="UP000828390">
    <property type="component" value="Unassembled WGS sequence"/>
</dbReference>
<gene>
    <name evidence="1" type="ORF">DPMN_106440</name>
</gene>
<comment type="caution">
    <text evidence="1">The sequence shown here is derived from an EMBL/GenBank/DDBJ whole genome shotgun (WGS) entry which is preliminary data.</text>
</comment>
<dbReference type="AlphaFoldDB" id="A0A9D4K554"/>
<organism evidence="1 2">
    <name type="scientific">Dreissena polymorpha</name>
    <name type="common">Zebra mussel</name>
    <name type="synonym">Mytilus polymorpha</name>
    <dbReference type="NCBI Taxonomy" id="45954"/>
    <lineage>
        <taxon>Eukaryota</taxon>
        <taxon>Metazoa</taxon>
        <taxon>Spiralia</taxon>
        <taxon>Lophotrochozoa</taxon>
        <taxon>Mollusca</taxon>
        <taxon>Bivalvia</taxon>
        <taxon>Autobranchia</taxon>
        <taxon>Heteroconchia</taxon>
        <taxon>Euheterodonta</taxon>
        <taxon>Imparidentia</taxon>
        <taxon>Neoheterodontei</taxon>
        <taxon>Myida</taxon>
        <taxon>Dreissenoidea</taxon>
        <taxon>Dreissenidae</taxon>
        <taxon>Dreissena</taxon>
    </lineage>
</organism>
<sequence length="71" mass="7959">MVTPADVLNKSPYCQLRKTALLSLPLFLDDLHLPCGEDESNNIAIVHHVPRGASRCLAVKGFLKFYKSFCR</sequence>
<dbReference type="EMBL" id="JAIWYP010000004">
    <property type="protein sequence ID" value="KAH3833139.1"/>
    <property type="molecule type" value="Genomic_DNA"/>
</dbReference>
<evidence type="ECO:0000313" key="2">
    <source>
        <dbReference type="Proteomes" id="UP000828390"/>
    </source>
</evidence>
<proteinExistence type="predicted"/>
<keyword evidence="2" id="KW-1185">Reference proteome</keyword>
<reference evidence="1" key="1">
    <citation type="journal article" date="2019" name="bioRxiv">
        <title>The Genome of the Zebra Mussel, Dreissena polymorpha: A Resource for Invasive Species Research.</title>
        <authorList>
            <person name="McCartney M.A."/>
            <person name="Auch B."/>
            <person name="Kono T."/>
            <person name="Mallez S."/>
            <person name="Zhang Y."/>
            <person name="Obille A."/>
            <person name="Becker A."/>
            <person name="Abrahante J.E."/>
            <person name="Garbe J."/>
            <person name="Badalamenti J.P."/>
            <person name="Herman A."/>
            <person name="Mangelson H."/>
            <person name="Liachko I."/>
            <person name="Sullivan S."/>
            <person name="Sone E.D."/>
            <person name="Koren S."/>
            <person name="Silverstein K.A.T."/>
            <person name="Beckman K.B."/>
            <person name="Gohl D.M."/>
        </authorList>
    </citation>
    <scope>NUCLEOTIDE SEQUENCE</scope>
    <source>
        <strain evidence="1">Duluth1</strain>
        <tissue evidence="1">Whole animal</tissue>
    </source>
</reference>